<accession>A0A134AI30</accession>
<evidence type="ECO:0000256" key="5">
    <source>
        <dbReference type="ARBA" id="ARBA00022982"/>
    </source>
</evidence>
<dbReference type="GO" id="GO:0051539">
    <property type="term" value="F:4 iron, 4 sulfur cluster binding"/>
    <property type="evidence" value="ECO:0007669"/>
    <property type="project" value="UniProtKB-KW"/>
</dbReference>
<dbReference type="InterPro" id="IPR011053">
    <property type="entry name" value="Single_hybrid_motif"/>
</dbReference>
<dbReference type="Pfam" id="PF13375">
    <property type="entry name" value="RnfC_N"/>
    <property type="match status" value="1"/>
</dbReference>
<evidence type="ECO:0000313" key="10">
    <source>
        <dbReference type="EMBL" id="KXB67324.1"/>
    </source>
</evidence>
<dbReference type="InterPro" id="IPR010208">
    <property type="entry name" value="Ion_transpt_RnfC/RsxC"/>
</dbReference>
<dbReference type="InterPro" id="IPR031001">
    <property type="entry name" value="PR_assoc_PrdC"/>
</dbReference>
<dbReference type="Proteomes" id="UP000070442">
    <property type="component" value="Unassembled WGS sequence"/>
</dbReference>
<evidence type="ECO:0000256" key="7">
    <source>
        <dbReference type="ARBA" id="ARBA00023014"/>
    </source>
</evidence>
<reference evidence="11" key="1">
    <citation type="submission" date="2016-01" db="EMBL/GenBank/DDBJ databases">
        <authorList>
            <person name="Mitreva M."/>
            <person name="Pepin K.H."/>
            <person name="Mihindukulasuriya K.A."/>
            <person name="Fulton R."/>
            <person name="Fronick C."/>
            <person name="O'Laughlin M."/>
            <person name="Miner T."/>
            <person name="Herter B."/>
            <person name="Rosa B.A."/>
            <person name="Cordes M."/>
            <person name="Tomlinson C."/>
            <person name="Wollam A."/>
            <person name="Palsikar V.B."/>
            <person name="Mardis E.R."/>
            <person name="Wilson R.K."/>
        </authorList>
    </citation>
    <scope>NUCLEOTIDE SEQUENCE [LARGE SCALE GENOMIC DNA]</scope>
    <source>
        <strain evidence="11">DNF00729</strain>
    </source>
</reference>
<protein>
    <submittedName>
        <fullName evidence="10">Respiratory-chain NADH dehydrogenase subunit</fullName>
    </submittedName>
</protein>
<evidence type="ECO:0000256" key="4">
    <source>
        <dbReference type="ARBA" id="ARBA00022737"/>
    </source>
</evidence>
<keyword evidence="5" id="KW-0249">Electron transport</keyword>
<name>A0A134AI30_9FIRM</name>
<dbReference type="EMBL" id="LSDG01000019">
    <property type="protein sequence ID" value="KXB67324.1"/>
    <property type="molecule type" value="Genomic_DNA"/>
</dbReference>
<keyword evidence="1" id="KW-0813">Transport</keyword>
<evidence type="ECO:0000256" key="2">
    <source>
        <dbReference type="ARBA" id="ARBA00022485"/>
    </source>
</evidence>
<evidence type="ECO:0000259" key="9">
    <source>
        <dbReference type="Pfam" id="PF13375"/>
    </source>
</evidence>
<dbReference type="GO" id="GO:0046872">
    <property type="term" value="F:metal ion binding"/>
    <property type="evidence" value="ECO:0007669"/>
    <property type="project" value="UniProtKB-KW"/>
</dbReference>
<dbReference type="InterPro" id="IPR026902">
    <property type="entry name" value="RnfC_N"/>
</dbReference>
<dbReference type="PANTHER" id="PTHR43034">
    <property type="entry name" value="ION-TRANSLOCATING OXIDOREDUCTASE COMPLEX SUBUNIT C"/>
    <property type="match status" value="1"/>
</dbReference>
<dbReference type="STRING" id="755172.HMPREF1863_00511"/>
<sequence length="444" mass="48255">MGRQFKFFLKQGVGAPPVTCVKKGDKVKRGQVIADYEPEKLSVPLHTSVSGTVTDVQEDYIIVEAEGNPSVNDDYVKLEPGKDDAETVRKAGILGMGGAGFPAYVKMNTKLEGNDGYILCNAAECEPILDHNMTQIMEETDALISGMQIAMKSTGATKGIIGIKLKHKDEIKHINGILKEKGIKDIRILPLRNIYPVGEERALVRDTVNKLLPPGALPAEANCVVFNIETLCCIHHAVKDLKPCIDKYVTVAGKFKKFTEKGQKEVIHIPYGMMIDDLIEDFGGLDEPVGEILIGGPYTGRRNKEGSSIYKLYGGVTATEPFQAAKGPMGIIQCACGPAKERLYEIAQSLGQEPIDYRVCKNAVEQKNGTYKCKDPGNCPGQAEHVLAFKKQGCESVLIGHCTDCSNTVMASAPKAGLEVNHATDTALRTMGMPLIRKFDENAL</sequence>
<dbReference type="AlphaFoldDB" id="A0A134AI30"/>
<gene>
    <name evidence="10" type="ORF">HMPREF1863_00511</name>
</gene>
<evidence type="ECO:0000256" key="6">
    <source>
        <dbReference type="ARBA" id="ARBA00023004"/>
    </source>
</evidence>
<keyword evidence="6" id="KW-0408">Iron</keyword>
<dbReference type="SUPFAM" id="SSF51230">
    <property type="entry name" value="Single hybrid motif"/>
    <property type="match status" value="1"/>
</dbReference>
<keyword evidence="3" id="KW-0479">Metal-binding</keyword>
<evidence type="ECO:0000313" key="11">
    <source>
        <dbReference type="Proteomes" id="UP000070442"/>
    </source>
</evidence>
<dbReference type="GO" id="GO:0009055">
    <property type="term" value="F:electron transfer activity"/>
    <property type="evidence" value="ECO:0007669"/>
    <property type="project" value="InterPro"/>
</dbReference>
<dbReference type="Gene3D" id="3.40.50.11540">
    <property type="entry name" value="NADH-ubiquinone oxidoreductase 51kDa subunit"/>
    <property type="match status" value="1"/>
</dbReference>
<evidence type="ECO:0000256" key="1">
    <source>
        <dbReference type="ARBA" id="ARBA00022448"/>
    </source>
</evidence>
<dbReference type="RefSeq" id="WP_068367040.1">
    <property type="nucleotide sequence ID" value="NZ_KQ960171.1"/>
</dbReference>
<feature type="domain" description="NADH-ubiquinone oxidoreductase 51kDa subunit FMN-binding" evidence="8">
    <location>
        <begin position="88"/>
        <end position="235"/>
    </location>
</feature>
<dbReference type="SUPFAM" id="SSF142019">
    <property type="entry name" value="Nqo1 FMN-binding domain-like"/>
    <property type="match status" value="1"/>
</dbReference>
<keyword evidence="7" id="KW-0411">Iron-sulfur</keyword>
<dbReference type="InterPro" id="IPR011538">
    <property type="entry name" value="Nuo51_FMN-bd"/>
</dbReference>
<dbReference type="NCBIfam" id="TIGR04481">
    <property type="entry name" value="PR_assoc_PrdC"/>
    <property type="match status" value="1"/>
</dbReference>
<evidence type="ECO:0000256" key="3">
    <source>
        <dbReference type="ARBA" id="ARBA00022723"/>
    </source>
</evidence>
<dbReference type="OrthoDB" id="9767754at2"/>
<dbReference type="PATRIC" id="fig|755172.3.peg.488"/>
<evidence type="ECO:0000259" key="8">
    <source>
        <dbReference type="Pfam" id="PF01512"/>
    </source>
</evidence>
<dbReference type="InterPro" id="IPR037225">
    <property type="entry name" value="Nuo51_FMN-bd_sf"/>
</dbReference>
<dbReference type="PANTHER" id="PTHR43034:SF2">
    <property type="entry name" value="ION-TRANSLOCATING OXIDOREDUCTASE COMPLEX SUBUNIT C"/>
    <property type="match status" value="1"/>
</dbReference>
<feature type="domain" description="RnfC Barrel sandwich hybrid" evidence="9">
    <location>
        <begin position="4"/>
        <end position="62"/>
    </location>
</feature>
<organism evidence="10 11">
    <name type="scientific">Aedoeadaptatus coxii</name>
    <dbReference type="NCBI Taxonomy" id="755172"/>
    <lineage>
        <taxon>Bacteria</taxon>
        <taxon>Bacillati</taxon>
        <taxon>Bacillota</taxon>
        <taxon>Tissierellia</taxon>
        <taxon>Tissierellales</taxon>
        <taxon>Peptoniphilaceae</taxon>
        <taxon>Aedoeadaptatus</taxon>
    </lineage>
</organism>
<dbReference type="Gene3D" id="2.40.50.100">
    <property type="match status" value="1"/>
</dbReference>
<keyword evidence="11" id="KW-1185">Reference proteome</keyword>
<dbReference type="Pfam" id="PF01512">
    <property type="entry name" value="Complex1_51K"/>
    <property type="match status" value="1"/>
</dbReference>
<proteinExistence type="predicted"/>
<comment type="caution">
    <text evidence="10">The sequence shown here is derived from an EMBL/GenBank/DDBJ whole genome shotgun (WGS) entry which is preliminary data.</text>
</comment>
<keyword evidence="4" id="KW-0677">Repeat</keyword>
<keyword evidence="2" id="KW-0004">4Fe-4S</keyword>
<dbReference type="GO" id="GO:0016020">
    <property type="term" value="C:membrane"/>
    <property type="evidence" value="ECO:0007669"/>
    <property type="project" value="InterPro"/>
</dbReference>